<feature type="coiled-coil region" evidence="1">
    <location>
        <begin position="637"/>
        <end position="664"/>
    </location>
</feature>
<dbReference type="PANTHER" id="PTHR15239">
    <property type="entry name" value="NUCLEAR EXPORT MEDIATOR FACTOR NEMF"/>
    <property type="match status" value="1"/>
</dbReference>
<dbReference type="GO" id="GO:1990112">
    <property type="term" value="C:RQC complex"/>
    <property type="evidence" value="ECO:0007669"/>
    <property type="project" value="TreeGrafter"/>
</dbReference>
<dbReference type="GO" id="GO:0043023">
    <property type="term" value="F:ribosomal large subunit binding"/>
    <property type="evidence" value="ECO:0007669"/>
    <property type="project" value="TreeGrafter"/>
</dbReference>
<reference evidence="3 4" key="1">
    <citation type="submission" date="2016-06" db="EMBL/GenBank/DDBJ databases">
        <authorList>
            <consortium name="Pathogen Informatics"/>
        </authorList>
    </citation>
    <scope>NUCLEOTIDE SEQUENCE [LARGE SCALE GENOMIC DNA]</scope>
    <source>
        <strain evidence="3">PmlGA01</strain>
    </source>
</reference>
<dbReference type="InterPro" id="IPR051608">
    <property type="entry name" value="RQC_Subunit_NEMF"/>
</dbReference>
<name>A0A1C3L2U9_PLAMA</name>
<dbReference type="GO" id="GO:1990116">
    <property type="term" value="P:ribosome-associated ubiquitin-dependent protein catabolic process"/>
    <property type="evidence" value="ECO:0007669"/>
    <property type="project" value="TreeGrafter"/>
</dbReference>
<dbReference type="AlphaFoldDB" id="A0A1C3L2U9"/>
<gene>
    <name evidence="3" type="primary">PmlGA01_140039500</name>
    <name evidence="3" type="ORF">PMLGA01_140039500</name>
</gene>
<sequence length="835" mass="98254">MNTWVVTVSKGVILQRKQSFHFISPRTHRSKYVVKKKIFFFNKRKLSVSQCNEENNMDTIFKYTKYGETNDNKYINILEKKANEIKNSKNSFNNYKMKNNRYEEEQNCSYQPLDYTTLHVLSFELNALLQDCVVHHITQADDKTIVLHLNKREKEYYLYICYDNQNPVISLGLKIKKLFNRFIDDDYAQKLNPVLKYSIISNIYMKKSFIKILCIDFILKRKTQEDIDIEDILSNTSISRKVTLLFDLHHNSCISFVINKVNSEILISPHNYITEKTIDKSFKEGHTYIFPTNDECKIIPNHYEFFSSFLKLFKSRKEQNFISSILDLYEGLSYNILLKFFDHLNISSDIKFSDIDPGLLLDFFNNTYIKWIRFLNLKEKCDTLIFYPHFDHTLNIYCVMKFLTRKTNYVFLNTPEHKYHRAETRRFLTASVTADTTSTEVKQSFADQTVNKSGKDEGAYDYRKEMSKEGYGKDGEEESGMMDIKIESGKMDDVKIESGKMDEAKIESGKMDDVKIESGKMDEAKIESSKLADTKNRETYFETVIELVYYYYGKSLSVNKFYSTLKYCKEFIKKKIPLYEEMLMQYKSEREICEKAYLLHENLNKLSVFNHTISKMKDWIDKKTFDALKLIENELKFNSIEDNRKKYVKRMEEKKQKEELLQKKILNVQPNVIKTSQNLYKGSLLIKVNETDLSSPFIIVGRNSKQNERISTQILKFNDLWFHVHEHPGGHVILRNKKINGKIITADLNVEDINVDDDIKYAANIAAYFSKARKLDKTLVCFTIGKYVLKDNTLSEGAVEVLRYKLVYGRPSKVSSVIKDLKERNKEIELSNKKK</sequence>
<evidence type="ECO:0000259" key="2">
    <source>
        <dbReference type="Pfam" id="PF05670"/>
    </source>
</evidence>
<protein>
    <submittedName>
        <fullName evidence="3">FbpA domain protein, putative</fullName>
    </submittedName>
</protein>
<evidence type="ECO:0000313" key="3">
    <source>
        <dbReference type="EMBL" id="SBT80896.1"/>
    </source>
</evidence>
<dbReference type="PANTHER" id="PTHR15239:SF6">
    <property type="entry name" value="RIBOSOME QUALITY CONTROL COMPLEX SUBUNIT NEMF"/>
    <property type="match status" value="1"/>
</dbReference>
<keyword evidence="1" id="KW-0175">Coiled coil</keyword>
<dbReference type="Gene3D" id="2.30.310.10">
    <property type="entry name" value="ibrinogen binding protein from staphylococcus aureus domain"/>
    <property type="match status" value="1"/>
</dbReference>
<organism evidence="3 4">
    <name type="scientific">Plasmodium malariae</name>
    <dbReference type="NCBI Taxonomy" id="5858"/>
    <lineage>
        <taxon>Eukaryota</taxon>
        <taxon>Sar</taxon>
        <taxon>Alveolata</taxon>
        <taxon>Apicomplexa</taxon>
        <taxon>Aconoidasida</taxon>
        <taxon>Haemosporida</taxon>
        <taxon>Plasmodiidae</taxon>
        <taxon>Plasmodium</taxon>
        <taxon>Plasmodium (Plasmodium)</taxon>
    </lineage>
</organism>
<dbReference type="VEuPathDB" id="PlasmoDB:PmUG01_14056000"/>
<dbReference type="EMBL" id="LT594502">
    <property type="protein sequence ID" value="SBT80896.1"/>
    <property type="molecule type" value="Genomic_DNA"/>
</dbReference>
<accession>A0A1C3L2U9</accession>
<proteinExistence type="predicted"/>
<feature type="domain" description="NFACT RNA-binding" evidence="2">
    <location>
        <begin position="697"/>
        <end position="800"/>
    </location>
</feature>
<dbReference type="Pfam" id="PF05670">
    <property type="entry name" value="NFACT-R_1"/>
    <property type="match status" value="1"/>
</dbReference>
<evidence type="ECO:0000256" key="1">
    <source>
        <dbReference type="SAM" id="Coils"/>
    </source>
</evidence>
<evidence type="ECO:0000313" key="4">
    <source>
        <dbReference type="Proteomes" id="UP000219799"/>
    </source>
</evidence>
<feature type="coiled-coil region" evidence="1">
    <location>
        <begin position="78"/>
        <end position="105"/>
    </location>
</feature>
<dbReference type="Pfam" id="PF05833">
    <property type="entry name" value="NFACT_N"/>
    <property type="match status" value="1"/>
</dbReference>
<dbReference type="Proteomes" id="UP000219799">
    <property type="component" value="Chromosome 14"/>
</dbReference>
<dbReference type="GO" id="GO:0072344">
    <property type="term" value="P:rescue of stalled ribosome"/>
    <property type="evidence" value="ECO:0007669"/>
    <property type="project" value="TreeGrafter"/>
</dbReference>
<dbReference type="InterPro" id="IPR008532">
    <property type="entry name" value="NFACT_RNA-bd"/>
</dbReference>
<dbReference type="GO" id="GO:0000049">
    <property type="term" value="F:tRNA binding"/>
    <property type="evidence" value="ECO:0007669"/>
    <property type="project" value="TreeGrafter"/>
</dbReference>